<evidence type="ECO:0008006" key="3">
    <source>
        <dbReference type="Google" id="ProtNLM"/>
    </source>
</evidence>
<proteinExistence type="predicted"/>
<dbReference type="PIRSF" id="PIRSF017393">
    <property type="entry name" value="MTase_SAV2177"/>
    <property type="match status" value="1"/>
</dbReference>
<evidence type="ECO:0000313" key="1">
    <source>
        <dbReference type="EMBL" id="OKH92784.1"/>
    </source>
</evidence>
<organism evidence="1 2">
    <name type="scientific">Streptomyces uncialis</name>
    <dbReference type="NCBI Taxonomy" id="1048205"/>
    <lineage>
        <taxon>Bacteria</taxon>
        <taxon>Bacillati</taxon>
        <taxon>Actinomycetota</taxon>
        <taxon>Actinomycetes</taxon>
        <taxon>Kitasatosporales</taxon>
        <taxon>Streptomycetaceae</taxon>
        <taxon>Streptomyces</taxon>
    </lineage>
</organism>
<dbReference type="STRING" id="1048205.AB852_23545"/>
<dbReference type="Gene3D" id="3.40.50.150">
    <property type="entry name" value="Vaccinia Virus protein VP39"/>
    <property type="match status" value="1"/>
</dbReference>
<sequence length="253" mass="27619">MYDYYLGGTHHLPADVELARQVVELLPETPLIMRANRAFLQRAVRYCAGAGIRQFLDIGSGIPTQGPVHEVARATDPGIKVVYVDNDDAAALHAAELLADDPLSEAVQGDLRDVDGVLGHPGVRRLIDFDEPVALLFLSVLQFIPDEDDPRALVARYRDALAPGSHLALSHATDEGLTAQAPEITEIYSRSANPIRYRSRDFVLGLFDGFDLVRPGLAKLMEWRPDGTPEERELAARVHGAAGVGVKPRSTSR</sequence>
<dbReference type="SUPFAM" id="SSF53335">
    <property type="entry name" value="S-adenosyl-L-methionine-dependent methyltransferases"/>
    <property type="match status" value="1"/>
</dbReference>
<protein>
    <recommendedName>
        <fullName evidence="3">Methyltransferase</fullName>
    </recommendedName>
</protein>
<reference evidence="1 2" key="1">
    <citation type="submission" date="2015-06" db="EMBL/GenBank/DDBJ databases">
        <title>Cloning and characterization of the uncialamcin biosynthetic gene cluster.</title>
        <authorList>
            <person name="Yan X."/>
            <person name="Huang T."/>
            <person name="Ge H."/>
            <person name="Shen B."/>
        </authorList>
    </citation>
    <scope>NUCLEOTIDE SEQUENCE [LARGE SCALE GENOMIC DNA]</scope>
    <source>
        <strain evidence="1 2">DCA2648</strain>
    </source>
</reference>
<accession>A0A1Q4V4P7</accession>
<dbReference type="InterPro" id="IPR006764">
    <property type="entry name" value="SAM_dep_MeTrfase_SAV2177_type"/>
</dbReference>
<evidence type="ECO:0000313" key="2">
    <source>
        <dbReference type="Proteomes" id="UP000186455"/>
    </source>
</evidence>
<keyword evidence="2" id="KW-1185">Reference proteome</keyword>
<dbReference type="Proteomes" id="UP000186455">
    <property type="component" value="Unassembled WGS sequence"/>
</dbReference>
<dbReference type="EMBL" id="LFBV01000006">
    <property type="protein sequence ID" value="OKH92784.1"/>
    <property type="molecule type" value="Genomic_DNA"/>
</dbReference>
<dbReference type="AlphaFoldDB" id="A0A1Q4V4P7"/>
<dbReference type="Pfam" id="PF04672">
    <property type="entry name" value="Methyltransf_19"/>
    <property type="match status" value="1"/>
</dbReference>
<comment type="caution">
    <text evidence="1">The sequence shown here is derived from an EMBL/GenBank/DDBJ whole genome shotgun (WGS) entry which is preliminary data.</text>
</comment>
<gene>
    <name evidence="1" type="ORF">AB852_23545</name>
</gene>
<dbReference type="InterPro" id="IPR029063">
    <property type="entry name" value="SAM-dependent_MTases_sf"/>
</dbReference>
<name>A0A1Q4V4P7_9ACTN</name>